<keyword evidence="4 9" id="KW-0227">DNA damage</keyword>
<sequence>MGNHTATPDSSPAPASAALPADFSHHTPMMQQYLRIKAEHPGTLVFYRMGDFYELFFDDAEKAARLLDLTLTQRGASGGNPIRMAGVPHHACEQYLAKLVKLGESVAICEQIGDPATSKGPVERKVVRVVTPGTLTDAALLSDKNDVYLLALCPAHNRRGVVTNVGLAWLNLASGALRLAEVAPEQVAAALERIRPSETLIADTVTDMRATFGVAQLAATTRVPAWHFDVGSGTARLREQLDVASLDGFGGESLTCACGAAGALLLYAAATQGQQLRHVRSLKVEYESEYIGLDPATRRNLELTETLRGTESPTLCSLLDTCCTTMGSRLLRHWLHHPPRDASIAQTRQQAIGALLDAPSSTGLDALRTALRKISDIERITGRLALLSARPRDLSSLRDTFAALPDLQALVAAMPAQTAALARIGEALQPPGECLHLLTSAIAPEPAALIRDGGVIARGYDADLDELRDISENCDQFLIDLETRERTRTGIANLRVEYNKVHGFYIEVTRGQTDKVPDDYRRRQTLKNAERYITPELKAFEDKALSAQERALARERALYDALLQNLLPFIADCQRVASALAELDLLGAFAERARALDWVAPEFAADAGIDIEQGRHPVVEAQVEQFIANDCCLSHERKLLLITGPNMGGKSTFMRQTALIALMAYVGSYVPARRARFGKLDRIFTRIGAADDLAGGRSTFMVEMTEAAAILNDATASSLVLMDEIGRGTSTFDGLALAWAIARHLLSHNNCYTLFATHYFELTQLPSEFPQAANVHLSAVEHDHGIVFLHAVSEGPANQSYGLQVAQLAGVPGAVIRAARKHLVHLEQQSIGQPTAQFDLFASPPYAFEDPAEEADEATKTDAPEHPALEKLRTFDPNDLRPRDALDLLYELHELATSAPDSSR</sequence>
<evidence type="ECO:0000256" key="9">
    <source>
        <dbReference type="HAMAP-Rule" id="MF_00096"/>
    </source>
</evidence>
<evidence type="ECO:0000256" key="3">
    <source>
        <dbReference type="ARBA" id="ARBA00022741"/>
    </source>
</evidence>
<dbReference type="NCBIfam" id="NF003810">
    <property type="entry name" value="PRK05399.1"/>
    <property type="match status" value="1"/>
</dbReference>
<dbReference type="Gene3D" id="3.30.420.110">
    <property type="entry name" value="MutS, connector domain"/>
    <property type="match status" value="1"/>
</dbReference>
<dbReference type="Pfam" id="PF05192">
    <property type="entry name" value="MutS_III"/>
    <property type="match status" value="1"/>
</dbReference>
<dbReference type="GO" id="GO:0006298">
    <property type="term" value="P:mismatch repair"/>
    <property type="evidence" value="ECO:0007669"/>
    <property type="project" value="UniProtKB-UniRule"/>
</dbReference>
<dbReference type="SUPFAM" id="SSF48334">
    <property type="entry name" value="DNA repair protein MutS, domain III"/>
    <property type="match status" value="1"/>
</dbReference>
<dbReference type="PIRSF" id="PIRSF037677">
    <property type="entry name" value="DNA_mis_repair_Msh6"/>
    <property type="match status" value="1"/>
</dbReference>
<dbReference type="PROSITE" id="PS00486">
    <property type="entry name" value="DNA_MISMATCH_REPAIR_2"/>
    <property type="match status" value="1"/>
</dbReference>
<evidence type="ECO:0000256" key="2">
    <source>
        <dbReference type="ARBA" id="ARBA00021982"/>
    </source>
</evidence>
<dbReference type="InterPro" id="IPR036678">
    <property type="entry name" value="MutS_con_dom_sf"/>
</dbReference>
<dbReference type="Pfam" id="PF00488">
    <property type="entry name" value="MutS_V"/>
    <property type="match status" value="1"/>
</dbReference>
<dbReference type="InterPro" id="IPR017261">
    <property type="entry name" value="DNA_mismatch_repair_MutS/MSH"/>
</dbReference>
<dbReference type="InterPro" id="IPR005748">
    <property type="entry name" value="DNA_mismatch_repair_MutS"/>
</dbReference>
<keyword evidence="7 9" id="KW-0234">DNA repair</keyword>
<dbReference type="InterPro" id="IPR016151">
    <property type="entry name" value="DNA_mismatch_repair_MutS_N"/>
</dbReference>
<keyword evidence="5 9" id="KW-0067">ATP-binding</keyword>
<dbReference type="Pfam" id="PF05188">
    <property type="entry name" value="MutS_II"/>
    <property type="match status" value="1"/>
</dbReference>
<keyword evidence="14" id="KW-1185">Reference proteome</keyword>
<feature type="domain" description="DNA mismatch repair proteins mutS family" evidence="12">
    <location>
        <begin position="718"/>
        <end position="734"/>
    </location>
</feature>
<dbReference type="InterPro" id="IPR007860">
    <property type="entry name" value="DNA_mmatch_repair_MutS_con_dom"/>
</dbReference>
<evidence type="ECO:0000256" key="5">
    <source>
        <dbReference type="ARBA" id="ARBA00022840"/>
    </source>
</evidence>
<dbReference type="FunFam" id="3.40.1170.10:FF:000001">
    <property type="entry name" value="DNA mismatch repair protein MutS"/>
    <property type="match status" value="1"/>
</dbReference>
<dbReference type="SUPFAM" id="SSF53150">
    <property type="entry name" value="DNA repair protein MutS, domain II"/>
    <property type="match status" value="1"/>
</dbReference>
<feature type="region of interest" description="Disordered" evidence="11">
    <location>
        <begin position="1"/>
        <end position="21"/>
    </location>
</feature>
<feature type="compositionally biased region" description="Basic and acidic residues" evidence="11">
    <location>
        <begin position="857"/>
        <end position="880"/>
    </location>
</feature>
<dbReference type="SMART" id="SM00534">
    <property type="entry name" value="MUTSac"/>
    <property type="match status" value="1"/>
</dbReference>
<evidence type="ECO:0000259" key="12">
    <source>
        <dbReference type="PROSITE" id="PS00486"/>
    </source>
</evidence>
<feature type="binding site" evidence="9">
    <location>
        <begin position="644"/>
        <end position="651"/>
    </location>
    <ligand>
        <name>ATP</name>
        <dbReference type="ChEBI" id="CHEBI:30616"/>
    </ligand>
</feature>
<evidence type="ECO:0000313" key="13">
    <source>
        <dbReference type="EMBL" id="SAL42277.1"/>
    </source>
</evidence>
<organism evidence="13 14">
    <name type="scientific">Caballeronia concitans</name>
    <dbReference type="NCBI Taxonomy" id="1777133"/>
    <lineage>
        <taxon>Bacteria</taxon>
        <taxon>Pseudomonadati</taxon>
        <taxon>Pseudomonadota</taxon>
        <taxon>Betaproteobacteria</taxon>
        <taxon>Burkholderiales</taxon>
        <taxon>Burkholderiaceae</taxon>
        <taxon>Caballeronia</taxon>
    </lineage>
</organism>
<dbReference type="PANTHER" id="PTHR11361:SF34">
    <property type="entry name" value="DNA MISMATCH REPAIR PROTEIN MSH1, MITOCHONDRIAL"/>
    <property type="match status" value="1"/>
</dbReference>
<name>A0A658R283_9BURK</name>
<evidence type="ECO:0000256" key="8">
    <source>
        <dbReference type="ARBA" id="ARBA00024647"/>
    </source>
</evidence>
<dbReference type="Pfam" id="PF01624">
    <property type="entry name" value="MutS_I"/>
    <property type="match status" value="1"/>
</dbReference>
<protein>
    <recommendedName>
        <fullName evidence="2 9">DNA mismatch repair protein MutS</fullName>
    </recommendedName>
</protein>
<accession>A0A658R283</accession>
<dbReference type="Pfam" id="PF05190">
    <property type="entry name" value="MutS_IV"/>
    <property type="match status" value="1"/>
</dbReference>
<evidence type="ECO:0000256" key="6">
    <source>
        <dbReference type="ARBA" id="ARBA00023125"/>
    </source>
</evidence>
<dbReference type="GO" id="GO:0005524">
    <property type="term" value="F:ATP binding"/>
    <property type="evidence" value="ECO:0007669"/>
    <property type="project" value="UniProtKB-UniRule"/>
</dbReference>
<reference evidence="13 14" key="1">
    <citation type="submission" date="2016-01" db="EMBL/GenBank/DDBJ databases">
        <authorList>
            <person name="Peeters C."/>
        </authorList>
    </citation>
    <scope>NUCLEOTIDE SEQUENCE [LARGE SCALE GENOMIC DNA]</scope>
    <source>
        <strain evidence="13">LMG 29315</strain>
    </source>
</reference>
<feature type="region of interest" description="Disordered" evidence="11">
    <location>
        <begin position="852"/>
        <end position="880"/>
    </location>
</feature>
<dbReference type="SUPFAM" id="SSF52540">
    <property type="entry name" value="P-loop containing nucleoside triphosphate hydrolases"/>
    <property type="match status" value="1"/>
</dbReference>
<evidence type="ECO:0000256" key="10">
    <source>
        <dbReference type="RuleBase" id="RU003756"/>
    </source>
</evidence>
<dbReference type="InterPro" id="IPR000432">
    <property type="entry name" value="DNA_mismatch_repair_MutS_C"/>
</dbReference>
<proteinExistence type="inferred from homology"/>
<comment type="similarity">
    <text evidence="1 9 10">Belongs to the DNA mismatch repair MutS family.</text>
</comment>
<comment type="function">
    <text evidence="8 9">This protein is involved in the repair of mismatches in DNA. It is possible that it carries out the mismatch recognition step. This protein has a weak ATPase activity.</text>
</comment>
<dbReference type="InterPro" id="IPR007696">
    <property type="entry name" value="DNA_mismatch_repair_MutS_core"/>
</dbReference>
<evidence type="ECO:0000256" key="11">
    <source>
        <dbReference type="SAM" id="MobiDB-lite"/>
    </source>
</evidence>
<dbReference type="AlphaFoldDB" id="A0A658R283"/>
<dbReference type="FunFam" id="3.40.50.300:FF:000870">
    <property type="entry name" value="MutS protein homolog 4"/>
    <property type="match status" value="1"/>
</dbReference>
<dbReference type="Gene3D" id="3.40.1170.10">
    <property type="entry name" value="DNA repair protein MutS, domain I"/>
    <property type="match status" value="1"/>
</dbReference>
<dbReference type="InterPro" id="IPR007861">
    <property type="entry name" value="DNA_mismatch_repair_MutS_clamp"/>
</dbReference>
<dbReference type="GO" id="GO:0030983">
    <property type="term" value="F:mismatched DNA binding"/>
    <property type="evidence" value="ECO:0007669"/>
    <property type="project" value="InterPro"/>
</dbReference>
<dbReference type="InterPro" id="IPR036187">
    <property type="entry name" value="DNA_mismatch_repair_MutS_sf"/>
</dbReference>
<dbReference type="Gene3D" id="1.10.1420.10">
    <property type="match status" value="2"/>
</dbReference>
<dbReference type="InterPro" id="IPR045076">
    <property type="entry name" value="MutS"/>
</dbReference>
<dbReference type="Gene3D" id="6.10.140.430">
    <property type="match status" value="1"/>
</dbReference>
<dbReference type="InterPro" id="IPR007695">
    <property type="entry name" value="DNA_mismatch_repair_MutS-lik_N"/>
</dbReference>
<evidence type="ECO:0000256" key="1">
    <source>
        <dbReference type="ARBA" id="ARBA00006271"/>
    </source>
</evidence>
<dbReference type="EMBL" id="FCNV02000011">
    <property type="protein sequence ID" value="SAL42277.1"/>
    <property type="molecule type" value="Genomic_DNA"/>
</dbReference>
<dbReference type="NCBIfam" id="TIGR01070">
    <property type="entry name" value="mutS1"/>
    <property type="match status" value="1"/>
</dbReference>
<dbReference type="Gene3D" id="3.40.50.300">
    <property type="entry name" value="P-loop containing nucleotide triphosphate hydrolases"/>
    <property type="match status" value="1"/>
</dbReference>
<comment type="caution">
    <text evidence="13">The sequence shown here is derived from an EMBL/GenBank/DDBJ whole genome shotgun (WGS) entry which is preliminary data.</text>
</comment>
<dbReference type="Proteomes" id="UP000198263">
    <property type="component" value="Unassembled WGS sequence"/>
</dbReference>
<dbReference type="GO" id="GO:0003684">
    <property type="term" value="F:damaged DNA binding"/>
    <property type="evidence" value="ECO:0007669"/>
    <property type="project" value="UniProtKB-UniRule"/>
</dbReference>
<keyword evidence="6 9" id="KW-0238">DNA-binding</keyword>
<gene>
    <name evidence="9" type="primary">mutS</name>
    <name evidence="13" type="ORF">AWB72_04447</name>
</gene>
<dbReference type="SUPFAM" id="SSF55271">
    <property type="entry name" value="DNA repair protein MutS, domain I"/>
    <property type="match status" value="1"/>
</dbReference>
<dbReference type="SMART" id="SM00533">
    <property type="entry name" value="MUTSd"/>
    <property type="match status" value="1"/>
</dbReference>
<evidence type="ECO:0000256" key="7">
    <source>
        <dbReference type="ARBA" id="ARBA00023204"/>
    </source>
</evidence>
<dbReference type="PANTHER" id="PTHR11361">
    <property type="entry name" value="DNA MISMATCH REPAIR PROTEIN MUTS FAMILY MEMBER"/>
    <property type="match status" value="1"/>
</dbReference>
<dbReference type="CDD" id="cd03284">
    <property type="entry name" value="ABC_MutS1"/>
    <property type="match status" value="1"/>
</dbReference>
<dbReference type="InterPro" id="IPR027417">
    <property type="entry name" value="P-loop_NTPase"/>
</dbReference>
<evidence type="ECO:0000313" key="14">
    <source>
        <dbReference type="Proteomes" id="UP000198263"/>
    </source>
</evidence>
<dbReference type="GO" id="GO:0140664">
    <property type="term" value="F:ATP-dependent DNA damage sensor activity"/>
    <property type="evidence" value="ECO:0007669"/>
    <property type="project" value="InterPro"/>
</dbReference>
<keyword evidence="3 9" id="KW-0547">Nucleotide-binding</keyword>
<evidence type="ECO:0000256" key="4">
    <source>
        <dbReference type="ARBA" id="ARBA00022763"/>
    </source>
</evidence>
<dbReference type="HAMAP" id="MF_00096">
    <property type="entry name" value="MutS"/>
    <property type="match status" value="1"/>
</dbReference>
<dbReference type="GO" id="GO:0005829">
    <property type="term" value="C:cytosol"/>
    <property type="evidence" value="ECO:0007669"/>
    <property type="project" value="TreeGrafter"/>
</dbReference>